<feature type="region of interest" description="Disordered" evidence="2">
    <location>
        <begin position="173"/>
        <end position="204"/>
    </location>
</feature>
<dbReference type="SMART" id="SM00199">
    <property type="entry name" value="SCY"/>
    <property type="match status" value="2"/>
</dbReference>
<organism evidence="5 6">
    <name type="scientific">Pygocentrus nattereri</name>
    <name type="common">Red-bellied piranha</name>
    <dbReference type="NCBI Taxonomy" id="42514"/>
    <lineage>
        <taxon>Eukaryota</taxon>
        <taxon>Metazoa</taxon>
        <taxon>Chordata</taxon>
        <taxon>Craniata</taxon>
        <taxon>Vertebrata</taxon>
        <taxon>Euteleostomi</taxon>
        <taxon>Actinopterygii</taxon>
        <taxon>Neopterygii</taxon>
        <taxon>Teleostei</taxon>
        <taxon>Ostariophysi</taxon>
        <taxon>Characiformes</taxon>
        <taxon>Characoidei</taxon>
        <taxon>Pygocentrus</taxon>
    </lineage>
</organism>
<feature type="compositionally biased region" description="Basic residues" evidence="2">
    <location>
        <begin position="189"/>
        <end position="204"/>
    </location>
</feature>
<dbReference type="STRING" id="42514.ENSPNAP00000037473"/>
<dbReference type="InterPro" id="IPR001811">
    <property type="entry name" value="Chemokine_IL8-like_dom"/>
</dbReference>
<dbReference type="AlphaFoldDB" id="A0A3B4ENX1"/>
<keyword evidence="3" id="KW-0732">Signal</keyword>
<dbReference type="Ensembl" id="ENSPNAT00000033795.2">
    <property type="protein sequence ID" value="ENSPNAP00000037473.1"/>
    <property type="gene ID" value="ENSPNAG00000029245.2"/>
</dbReference>
<evidence type="ECO:0000256" key="3">
    <source>
        <dbReference type="SAM" id="SignalP"/>
    </source>
</evidence>
<dbReference type="GO" id="GO:0008009">
    <property type="term" value="F:chemokine activity"/>
    <property type="evidence" value="ECO:0007669"/>
    <property type="project" value="InterPro"/>
</dbReference>
<evidence type="ECO:0000313" key="6">
    <source>
        <dbReference type="Proteomes" id="UP001501920"/>
    </source>
</evidence>
<dbReference type="Proteomes" id="UP001501920">
    <property type="component" value="Chromosome 24"/>
</dbReference>
<feature type="domain" description="Chemokine interleukin-8-like" evidence="4">
    <location>
        <begin position="113"/>
        <end position="172"/>
    </location>
</feature>
<dbReference type="GO" id="GO:0006955">
    <property type="term" value="P:immune response"/>
    <property type="evidence" value="ECO:0007669"/>
    <property type="project" value="InterPro"/>
</dbReference>
<feature type="signal peptide" evidence="3">
    <location>
        <begin position="1"/>
        <end position="20"/>
    </location>
</feature>
<reference evidence="5" key="2">
    <citation type="submission" date="2025-08" db="UniProtKB">
        <authorList>
            <consortium name="Ensembl"/>
        </authorList>
    </citation>
    <scope>IDENTIFICATION</scope>
</reference>
<evidence type="ECO:0000259" key="4">
    <source>
        <dbReference type="SMART" id="SM00199"/>
    </source>
</evidence>
<feature type="domain" description="Chemokine interleukin-8-like" evidence="4">
    <location>
        <begin position="23"/>
        <end position="83"/>
    </location>
</feature>
<keyword evidence="6" id="KW-1185">Reference proteome</keyword>
<dbReference type="PANTHER" id="PTHR12015">
    <property type="entry name" value="SMALL INDUCIBLE CYTOKINE A"/>
    <property type="match status" value="1"/>
</dbReference>
<reference evidence="5 6" key="1">
    <citation type="submission" date="2020-10" db="EMBL/GenBank/DDBJ databases">
        <title>Pygocentrus nattereri (red-bellied piranha) genome, fPygNat1, primary haplotype.</title>
        <authorList>
            <person name="Myers G."/>
            <person name="Meyer A."/>
            <person name="Karagic N."/>
            <person name="Pippel M."/>
            <person name="Winkler S."/>
            <person name="Tracey A."/>
            <person name="Wood J."/>
            <person name="Formenti G."/>
            <person name="Howe K."/>
            <person name="Fedrigo O."/>
            <person name="Jarvis E.D."/>
        </authorList>
    </citation>
    <scope>NUCLEOTIDE SEQUENCE [LARGE SCALE GENOMIC DNA]</scope>
</reference>
<accession>A0A3B4ENX1</accession>
<keyword evidence="1" id="KW-0202">Cytokine</keyword>
<dbReference type="GeneID" id="108434962"/>
<dbReference type="InterPro" id="IPR036048">
    <property type="entry name" value="Interleukin_8-like_sf"/>
</dbReference>
<dbReference type="InterPro" id="IPR039809">
    <property type="entry name" value="Chemokine_b/g/d"/>
</dbReference>
<dbReference type="Gene3D" id="2.40.50.40">
    <property type="match status" value="2"/>
</dbReference>
<dbReference type="CDD" id="cd00272">
    <property type="entry name" value="Chemokine_CC"/>
    <property type="match status" value="1"/>
</dbReference>
<evidence type="ECO:0000256" key="1">
    <source>
        <dbReference type="ARBA" id="ARBA00022514"/>
    </source>
</evidence>
<dbReference type="RefSeq" id="XP_017565920.1">
    <property type="nucleotide sequence ID" value="XM_017710431.2"/>
</dbReference>
<evidence type="ECO:0000256" key="2">
    <source>
        <dbReference type="SAM" id="MobiDB-lite"/>
    </source>
</evidence>
<dbReference type="PANTHER" id="PTHR12015:SF177">
    <property type="entry name" value="CHEMOKINE INTERLEUKIN-8-LIKE DOMAIN-CONTAINING PROTEIN"/>
    <property type="match status" value="1"/>
</dbReference>
<evidence type="ECO:0000313" key="5">
    <source>
        <dbReference type="Ensembl" id="ENSPNAP00000037473.1"/>
    </source>
</evidence>
<dbReference type="GO" id="GO:0005615">
    <property type="term" value="C:extracellular space"/>
    <property type="evidence" value="ECO:0007669"/>
    <property type="project" value="UniProtKB-KW"/>
</dbReference>
<reference evidence="5" key="3">
    <citation type="submission" date="2025-09" db="UniProtKB">
        <authorList>
            <consortium name="Ensembl"/>
        </authorList>
    </citation>
    <scope>IDENTIFICATION</scope>
</reference>
<dbReference type="OrthoDB" id="8934837at2759"/>
<proteinExistence type="predicted"/>
<sequence>MRAALLCLTVMLLAAAVCQAIGPGSCECLKTSNTVLQISKIKSYSVQKSGLCPIDAVVFTTVKGVKICSDPQKPWVKRAMKIVDGRRTTVSSKAIPATTAFIPTRNTTASSWPPQCCLKLSNRRMPARRFAYYTVYSAGLCPINAVAFWTHKDRKLCYDPDLDWVKNVMKTIGPRSSSAPAPSKPKDSSRRRRGKGKKIKVKAE</sequence>
<feature type="chain" id="PRO_5017449224" description="Chemokine interleukin-8-like domain-containing protein" evidence="3">
    <location>
        <begin position="21"/>
        <end position="204"/>
    </location>
</feature>
<protein>
    <recommendedName>
        <fullName evidence="4">Chemokine interleukin-8-like domain-containing protein</fullName>
    </recommendedName>
</protein>
<dbReference type="Pfam" id="PF00048">
    <property type="entry name" value="IL8"/>
    <property type="match status" value="2"/>
</dbReference>
<dbReference type="GeneTree" id="ENSGT01030000235347"/>
<dbReference type="SUPFAM" id="SSF54117">
    <property type="entry name" value="Interleukin 8-like chemokines"/>
    <property type="match status" value="2"/>
</dbReference>
<name>A0A3B4ENX1_PYGNA</name>